<evidence type="ECO:0000313" key="3">
    <source>
        <dbReference type="EMBL" id="SEB45801.1"/>
    </source>
</evidence>
<dbReference type="EMBL" id="FNSO01000003">
    <property type="protein sequence ID" value="SEB45801.1"/>
    <property type="molecule type" value="Genomic_DNA"/>
</dbReference>
<dbReference type="Proteomes" id="UP000199622">
    <property type="component" value="Unassembled WGS sequence"/>
</dbReference>
<evidence type="ECO:0000313" key="4">
    <source>
        <dbReference type="Proteomes" id="UP000199622"/>
    </source>
</evidence>
<organism evidence="3 4">
    <name type="scientific">Amycolatopsis tolypomycina</name>
    <dbReference type="NCBI Taxonomy" id="208445"/>
    <lineage>
        <taxon>Bacteria</taxon>
        <taxon>Bacillati</taxon>
        <taxon>Actinomycetota</taxon>
        <taxon>Actinomycetes</taxon>
        <taxon>Pseudonocardiales</taxon>
        <taxon>Pseudonocardiaceae</taxon>
        <taxon>Amycolatopsis</taxon>
    </lineage>
</organism>
<evidence type="ECO:0000256" key="2">
    <source>
        <dbReference type="ARBA" id="ARBA00023125"/>
    </source>
</evidence>
<evidence type="ECO:0000256" key="1">
    <source>
        <dbReference type="ARBA" id="ARBA00022747"/>
    </source>
</evidence>
<dbReference type="InterPro" id="IPR044946">
    <property type="entry name" value="Restrct_endonuc_typeI_TRD_sf"/>
</dbReference>
<protein>
    <recommendedName>
        <fullName evidence="5">Type I restriction enzyme, S subunit</fullName>
    </recommendedName>
</protein>
<gene>
    <name evidence="3" type="ORF">SAMN04489727_1911</name>
</gene>
<keyword evidence="1" id="KW-0680">Restriction system</keyword>
<keyword evidence="2" id="KW-0238">DNA-binding</keyword>
<dbReference type="Gene3D" id="3.90.220.20">
    <property type="entry name" value="DNA methylase specificity domains"/>
    <property type="match status" value="2"/>
</dbReference>
<evidence type="ECO:0008006" key="5">
    <source>
        <dbReference type="Google" id="ProtNLM"/>
    </source>
</evidence>
<sequence>MAIRQIGAIGSASMPPRTALARAAPQESSLPYLRPYDVFDYLPTAADHVSVPRNANVDTFQITAGDILQTRSGRNLGPCTIADNELAKFALSDDMIRIKVDDKNERLLLLAYLKTSLGQALIRRGRSGSVIDHLTVPDVEAVPVPVFPKEVVHTVSGLVGKAIECRERGRSLLNELLRRLMDQYPHSESQRWTWWSMQARDLGERLDSGHHHPVVAHGRRQLHASNGVALGAMAKAILPIRYKRYYVEEGHGRPIVSGRQLLQPEPINLRYVSDRSFRNPEDYEIHAGCTVFGAVGRAEGRQAWPALVTSDRDGWLASNDVMRLVPRRGVRPGAVWLAVATPQVQAQIKALSFGSVVDHMNPWDVEQVIVPDIEDPLAKKAESAWEDFARSTELIGQAVARLEQSLEEFTR</sequence>
<dbReference type="GO" id="GO:0003677">
    <property type="term" value="F:DNA binding"/>
    <property type="evidence" value="ECO:0007669"/>
    <property type="project" value="UniProtKB-KW"/>
</dbReference>
<keyword evidence="4" id="KW-1185">Reference proteome</keyword>
<name>A0A1H4JHP4_9PSEU</name>
<dbReference type="AlphaFoldDB" id="A0A1H4JHP4"/>
<dbReference type="GO" id="GO:0009307">
    <property type="term" value="P:DNA restriction-modification system"/>
    <property type="evidence" value="ECO:0007669"/>
    <property type="project" value="UniProtKB-KW"/>
</dbReference>
<dbReference type="SUPFAM" id="SSF116734">
    <property type="entry name" value="DNA methylase specificity domain"/>
    <property type="match status" value="1"/>
</dbReference>
<proteinExistence type="predicted"/>
<dbReference type="STRING" id="208445.SAMN04489727_1911"/>
<accession>A0A1H4JHP4</accession>
<reference evidence="4" key="1">
    <citation type="submission" date="2016-10" db="EMBL/GenBank/DDBJ databases">
        <authorList>
            <person name="Varghese N."/>
            <person name="Submissions S."/>
        </authorList>
    </citation>
    <scope>NUCLEOTIDE SEQUENCE [LARGE SCALE GENOMIC DNA]</scope>
    <source>
        <strain evidence="4">DSM 44544</strain>
    </source>
</reference>